<evidence type="ECO:0000313" key="3">
    <source>
        <dbReference type="EMBL" id="KGX87129.1"/>
    </source>
</evidence>
<proteinExistence type="predicted"/>
<gene>
    <name evidence="3" type="ORF">N783_10540</name>
</gene>
<dbReference type="EMBL" id="AVPF01000026">
    <property type="protein sequence ID" value="KGX87129.1"/>
    <property type="molecule type" value="Genomic_DNA"/>
</dbReference>
<sequence>MKKLISLFFFSLLVLLLLSGCDSNNVNNDIFKYKGSYIGDNNAVGDIVSHLPGGDLLQGFELKTDTRPYGMILIYQGIKGESFVKERAICNATFIFALIQNVEWITFKFEQQEYELTKENLQDWYGKDLSDFSSENELRELTQNYLGDESKVNQLFN</sequence>
<dbReference type="AlphaFoldDB" id="A0A0A5G511"/>
<protein>
    <recommendedName>
        <fullName evidence="2">DUF4825 domain-containing protein</fullName>
    </recommendedName>
</protein>
<keyword evidence="1" id="KW-0732">Signal</keyword>
<feature type="signal peptide" evidence="1">
    <location>
        <begin position="1"/>
        <end position="28"/>
    </location>
</feature>
<dbReference type="eggNOG" id="ENOG5030KNJ">
    <property type="taxonomic scope" value="Bacteria"/>
</dbReference>
<dbReference type="InterPro" id="IPR032250">
    <property type="entry name" value="DUF4825"/>
</dbReference>
<evidence type="ECO:0000256" key="1">
    <source>
        <dbReference type="SAM" id="SignalP"/>
    </source>
</evidence>
<dbReference type="Proteomes" id="UP000030403">
    <property type="component" value="Unassembled WGS sequence"/>
</dbReference>
<dbReference type="Pfam" id="PF16107">
    <property type="entry name" value="DUF4825"/>
    <property type="match status" value="1"/>
</dbReference>
<evidence type="ECO:0000313" key="4">
    <source>
        <dbReference type="Proteomes" id="UP000030403"/>
    </source>
</evidence>
<feature type="chain" id="PRO_5038923287" description="DUF4825 domain-containing protein" evidence="1">
    <location>
        <begin position="29"/>
        <end position="157"/>
    </location>
</feature>
<dbReference type="PROSITE" id="PS51257">
    <property type="entry name" value="PROKAR_LIPOPROTEIN"/>
    <property type="match status" value="1"/>
</dbReference>
<feature type="domain" description="DUF4825" evidence="2">
    <location>
        <begin position="31"/>
        <end position="114"/>
    </location>
</feature>
<evidence type="ECO:0000259" key="2">
    <source>
        <dbReference type="Pfam" id="PF16107"/>
    </source>
</evidence>
<accession>A0A0A5G511</accession>
<name>A0A0A5G511_9BACI</name>
<dbReference type="OrthoDB" id="2352542at2"/>
<comment type="caution">
    <text evidence="3">The sequence shown here is derived from an EMBL/GenBank/DDBJ whole genome shotgun (WGS) entry which is preliminary data.</text>
</comment>
<organism evidence="3 4">
    <name type="scientific">Pontibacillus marinus BH030004 = DSM 16465</name>
    <dbReference type="NCBI Taxonomy" id="1385511"/>
    <lineage>
        <taxon>Bacteria</taxon>
        <taxon>Bacillati</taxon>
        <taxon>Bacillota</taxon>
        <taxon>Bacilli</taxon>
        <taxon>Bacillales</taxon>
        <taxon>Bacillaceae</taxon>
        <taxon>Pontibacillus</taxon>
    </lineage>
</organism>
<dbReference type="RefSeq" id="WP_027446887.1">
    <property type="nucleotide sequence ID" value="NZ_AULJ01000043.1"/>
</dbReference>
<reference evidence="3 4" key="1">
    <citation type="submission" date="2013-08" db="EMBL/GenBank/DDBJ databases">
        <authorList>
            <person name="Huang J."/>
            <person name="Wang G."/>
        </authorList>
    </citation>
    <scope>NUCLEOTIDE SEQUENCE [LARGE SCALE GENOMIC DNA]</scope>
    <source>
        <strain evidence="3 4">BH030004</strain>
    </source>
</reference>
<dbReference type="STRING" id="1385511.GCA_000425225_03276"/>
<keyword evidence="4" id="KW-1185">Reference proteome</keyword>